<evidence type="ECO:0000313" key="2">
    <source>
        <dbReference type="Proteomes" id="UP001632037"/>
    </source>
</evidence>
<name>A0ABD3FVS6_9STRA</name>
<proteinExistence type="predicted"/>
<organism evidence="1 2">
    <name type="scientific">Phytophthora oleae</name>
    <dbReference type="NCBI Taxonomy" id="2107226"/>
    <lineage>
        <taxon>Eukaryota</taxon>
        <taxon>Sar</taxon>
        <taxon>Stramenopiles</taxon>
        <taxon>Oomycota</taxon>
        <taxon>Peronosporomycetes</taxon>
        <taxon>Peronosporales</taxon>
        <taxon>Peronosporaceae</taxon>
        <taxon>Phytophthora</taxon>
    </lineage>
</organism>
<dbReference type="Proteomes" id="UP001632037">
    <property type="component" value="Unassembled WGS sequence"/>
</dbReference>
<evidence type="ECO:0008006" key="3">
    <source>
        <dbReference type="Google" id="ProtNLM"/>
    </source>
</evidence>
<gene>
    <name evidence="1" type="ORF">V7S43_004028</name>
</gene>
<evidence type="ECO:0000313" key="1">
    <source>
        <dbReference type="EMBL" id="KAL3670843.1"/>
    </source>
</evidence>
<reference evidence="1 2" key="1">
    <citation type="submission" date="2024-09" db="EMBL/GenBank/DDBJ databases">
        <title>Genome sequencing and assembly of Phytophthora oleae, isolate VK10A, causative agent of rot of olive drupes.</title>
        <authorList>
            <person name="Conti Taguali S."/>
            <person name="Riolo M."/>
            <person name="La Spada F."/>
            <person name="Cacciola S.O."/>
            <person name="Dionisio G."/>
        </authorList>
    </citation>
    <scope>NUCLEOTIDE SEQUENCE [LARGE SCALE GENOMIC DNA]</scope>
    <source>
        <strain evidence="1 2">VK10A</strain>
    </source>
</reference>
<dbReference type="EMBL" id="JBIMZQ010000006">
    <property type="protein sequence ID" value="KAL3670843.1"/>
    <property type="molecule type" value="Genomic_DNA"/>
</dbReference>
<keyword evidence="2" id="KW-1185">Reference proteome</keyword>
<sequence length="186" mass="22131">MVARIIDRRFTPRGYELRVLWLHKQRRSRRYYQRTWEPKELLLEDDFASELNLVERWLESKFDKFDEFCEDDEFGQHTIAADMKGLCLFNAFKKAAHLADRPGIVTDDDINSFVDYERQHYGLDLTRGTSWKLFRVFLRTLRDDGRNFVYKDLAGDNFAPGGRRGQRVLTEVRLLDGLYLVAAYKH</sequence>
<protein>
    <recommendedName>
        <fullName evidence="3">Chromo domain-containing protein</fullName>
    </recommendedName>
</protein>
<accession>A0ABD3FVS6</accession>
<dbReference type="AlphaFoldDB" id="A0ABD3FVS6"/>
<comment type="caution">
    <text evidence="1">The sequence shown here is derived from an EMBL/GenBank/DDBJ whole genome shotgun (WGS) entry which is preliminary data.</text>
</comment>